<protein>
    <submittedName>
        <fullName evidence="2">Uncharacterized protein</fullName>
    </submittedName>
</protein>
<feature type="compositionally biased region" description="Low complexity" evidence="1">
    <location>
        <begin position="114"/>
        <end position="128"/>
    </location>
</feature>
<accession>A0AAW1ILJ4</accession>
<dbReference type="AlphaFoldDB" id="A0AAW1ILJ4"/>
<name>A0AAW1ILJ4_SAPOF</name>
<feature type="region of interest" description="Disordered" evidence="1">
    <location>
        <begin position="67"/>
        <end position="134"/>
    </location>
</feature>
<feature type="compositionally biased region" description="Basic residues" evidence="1">
    <location>
        <begin position="102"/>
        <end position="113"/>
    </location>
</feature>
<evidence type="ECO:0000313" key="2">
    <source>
        <dbReference type="EMBL" id="KAK9690200.1"/>
    </source>
</evidence>
<gene>
    <name evidence="2" type="ORF">RND81_09G111200</name>
</gene>
<keyword evidence="3" id="KW-1185">Reference proteome</keyword>
<evidence type="ECO:0000256" key="1">
    <source>
        <dbReference type="SAM" id="MobiDB-lite"/>
    </source>
</evidence>
<feature type="compositionally biased region" description="Basic and acidic residues" evidence="1">
    <location>
        <begin position="79"/>
        <end position="101"/>
    </location>
</feature>
<dbReference type="EMBL" id="JBDFQZ010000009">
    <property type="protein sequence ID" value="KAK9690200.1"/>
    <property type="molecule type" value="Genomic_DNA"/>
</dbReference>
<comment type="caution">
    <text evidence="2">The sequence shown here is derived from an EMBL/GenBank/DDBJ whole genome shotgun (WGS) entry which is preliminary data.</text>
</comment>
<organism evidence="2 3">
    <name type="scientific">Saponaria officinalis</name>
    <name type="common">Common soapwort</name>
    <name type="synonym">Lychnis saponaria</name>
    <dbReference type="NCBI Taxonomy" id="3572"/>
    <lineage>
        <taxon>Eukaryota</taxon>
        <taxon>Viridiplantae</taxon>
        <taxon>Streptophyta</taxon>
        <taxon>Embryophyta</taxon>
        <taxon>Tracheophyta</taxon>
        <taxon>Spermatophyta</taxon>
        <taxon>Magnoliopsida</taxon>
        <taxon>eudicotyledons</taxon>
        <taxon>Gunneridae</taxon>
        <taxon>Pentapetalae</taxon>
        <taxon>Caryophyllales</taxon>
        <taxon>Caryophyllaceae</taxon>
        <taxon>Caryophylleae</taxon>
        <taxon>Saponaria</taxon>
    </lineage>
</organism>
<evidence type="ECO:0000313" key="3">
    <source>
        <dbReference type="Proteomes" id="UP001443914"/>
    </source>
</evidence>
<sequence length="134" mass="15766">MTIFKSKTLFEYIANMVSKPEPDLIIKRHIHPVIQRHAKHPPKHHRTLNPHQTWIQTLQAKLRVVKEEVKKQLQSHQRPGLDLRHGPKKDNPPHTKCGAEKKNKKNQNPKSKFKNQSQKFKIQSQSSKTQRSRV</sequence>
<dbReference type="Proteomes" id="UP001443914">
    <property type="component" value="Unassembled WGS sequence"/>
</dbReference>
<reference evidence="2" key="1">
    <citation type="submission" date="2024-03" db="EMBL/GenBank/DDBJ databases">
        <title>WGS assembly of Saponaria officinalis var. Norfolk2.</title>
        <authorList>
            <person name="Jenkins J."/>
            <person name="Shu S."/>
            <person name="Grimwood J."/>
            <person name="Barry K."/>
            <person name="Goodstein D."/>
            <person name="Schmutz J."/>
            <person name="Leebens-Mack J."/>
            <person name="Osbourn A."/>
        </authorList>
    </citation>
    <scope>NUCLEOTIDE SEQUENCE [LARGE SCALE GENOMIC DNA]</scope>
    <source>
        <strain evidence="2">JIC</strain>
    </source>
</reference>
<proteinExistence type="predicted"/>